<accession>A0ACB8DLH2</accession>
<gene>
    <name evidence="1" type="ORF">HPB49_025387</name>
</gene>
<sequence>MGTLKLEIPETIPAHRESCSPVIGICLFVGLIGFVGYLLLGSVDISVDEIVCTIGDYALFPSMIPRDGLCTYVYYTNVVIVMNDFRGVTVPQSWDMFEKEMKTLTRSSGGIGFDIRYTNVAAVNAEVEKKLRELVPKNIKHYGVLNVLQRANKVNDLFNKAKALLSKLKQVQGNDAGRKTLIALGIYNYREQNAYGILQNMFNDAVDNHVADTVIAYSSVGWIERDLECYSHPPAIFNLGSYLGAALAESGRAPEMRRIALMMTRDKQFRSNTKMGLSFELGTLVYRLKKPYHGQIPTPEMANAPCTTLFITSLDAAPCESGLPLRRAELFTGVNVAVVQGDNKTAMFFESETTLRKKCAKLAENATFLRPDMSLLMVNAHLGDPTPSCVGLDGRERGDLFWRIEAVKTALHVP</sequence>
<reference evidence="1" key="1">
    <citation type="submission" date="2020-05" db="EMBL/GenBank/DDBJ databases">
        <title>Large-scale comparative analyses of tick genomes elucidate their genetic diversity and vector capacities.</title>
        <authorList>
            <person name="Jia N."/>
            <person name="Wang J."/>
            <person name="Shi W."/>
            <person name="Du L."/>
            <person name="Sun Y."/>
            <person name="Zhan W."/>
            <person name="Jiang J."/>
            <person name="Wang Q."/>
            <person name="Zhang B."/>
            <person name="Ji P."/>
            <person name="Sakyi L.B."/>
            <person name="Cui X."/>
            <person name="Yuan T."/>
            <person name="Jiang B."/>
            <person name="Yang W."/>
            <person name="Lam T.T.-Y."/>
            <person name="Chang Q."/>
            <person name="Ding S."/>
            <person name="Wang X."/>
            <person name="Zhu J."/>
            <person name="Ruan X."/>
            <person name="Zhao L."/>
            <person name="Wei J."/>
            <person name="Que T."/>
            <person name="Du C."/>
            <person name="Cheng J."/>
            <person name="Dai P."/>
            <person name="Han X."/>
            <person name="Huang E."/>
            <person name="Gao Y."/>
            <person name="Liu J."/>
            <person name="Shao H."/>
            <person name="Ye R."/>
            <person name="Li L."/>
            <person name="Wei W."/>
            <person name="Wang X."/>
            <person name="Wang C."/>
            <person name="Yang T."/>
            <person name="Huo Q."/>
            <person name="Li W."/>
            <person name="Guo W."/>
            <person name="Chen H."/>
            <person name="Zhou L."/>
            <person name="Ni X."/>
            <person name="Tian J."/>
            <person name="Zhou Y."/>
            <person name="Sheng Y."/>
            <person name="Liu T."/>
            <person name="Pan Y."/>
            <person name="Xia L."/>
            <person name="Li J."/>
            <person name="Zhao F."/>
            <person name="Cao W."/>
        </authorList>
    </citation>
    <scope>NUCLEOTIDE SEQUENCE</scope>
    <source>
        <strain evidence="1">Dsil-2018</strain>
    </source>
</reference>
<evidence type="ECO:0000313" key="2">
    <source>
        <dbReference type="Proteomes" id="UP000821865"/>
    </source>
</evidence>
<comment type="caution">
    <text evidence="1">The sequence shown here is derived from an EMBL/GenBank/DDBJ whole genome shotgun (WGS) entry which is preliminary data.</text>
</comment>
<dbReference type="EMBL" id="CM023480">
    <property type="protein sequence ID" value="KAH7971515.1"/>
    <property type="molecule type" value="Genomic_DNA"/>
</dbReference>
<evidence type="ECO:0000313" key="1">
    <source>
        <dbReference type="EMBL" id="KAH7971515.1"/>
    </source>
</evidence>
<protein>
    <submittedName>
        <fullName evidence="1">Uncharacterized protein</fullName>
    </submittedName>
</protein>
<dbReference type="Proteomes" id="UP000821865">
    <property type="component" value="Chromosome 11"/>
</dbReference>
<organism evidence="1 2">
    <name type="scientific">Dermacentor silvarum</name>
    <name type="common">Tick</name>
    <dbReference type="NCBI Taxonomy" id="543639"/>
    <lineage>
        <taxon>Eukaryota</taxon>
        <taxon>Metazoa</taxon>
        <taxon>Ecdysozoa</taxon>
        <taxon>Arthropoda</taxon>
        <taxon>Chelicerata</taxon>
        <taxon>Arachnida</taxon>
        <taxon>Acari</taxon>
        <taxon>Parasitiformes</taxon>
        <taxon>Ixodida</taxon>
        <taxon>Ixodoidea</taxon>
        <taxon>Ixodidae</taxon>
        <taxon>Rhipicephalinae</taxon>
        <taxon>Dermacentor</taxon>
    </lineage>
</organism>
<keyword evidence="2" id="KW-1185">Reference proteome</keyword>
<name>A0ACB8DLH2_DERSI</name>
<proteinExistence type="predicted"/>